<sequence>MNLIPPYQHPLLDSNGRLTQPWRSFLDNLVKAVNKLNEAP</sequence>
<dbReference type="AlphaFoldDB" id="A0A836LYJ4"/>
<evidence type="ECO:0000313" key="1">
    <source>
        <dbReference type="EMBL" id="KCY00617.1"/>
    </source>
</evidence>
<dbReference type="EMBL" id="JMOA01000041">
    <property type="protein sequence ID" value="KCY00617.1"/>
    <property type="molecule type" value="Genomic_DNA"/>
</dbReference>
<accession>A0A836LYJ4</accession>
<protein>
    <submittedName>
        <fullName evidence="1">Uncharacterized protein</fullName>
    </submittedName>
</protein>
<organism evidence="1 2">
    <name type="scientific">Acinetobacter baumannii 1499986</name>
    <dbReference type="NCBI Taxonomy" id="1310673"/>
    <lineage>
        <taxon>Bacteria</taxon>
        <taxon>Pseudomonadati</taxon>
        <taxon>Pseudomonadota</taxon>
        <taxon>Gammaproteobacteria</taxon>
        <taxon>Moraxellales</taxon>
        <taxon>Moraxellaceae</taxon>
        <taxon>Acinetobacter</taxon>
        <taxon>Acinetobacter calcoaceticus/baumannii complex</taxon>
    </lineage>
</organism>
<proteinExistence type="predicted"/>
<dbReference type="RefSeq" id="WP_031979935.1">
    <property type="nucleotide sequence ID" value="NZ_JMOA01000041.1"/>
</dbReference>
<name>A0A836LYJ4_ACIBA</name>
<dbReference type="Proteomes" id="UP000027309">
    <property type="component" value="Unassembled WGS sequence"/>
</dbReference>
<gene>
    <name evidence="1" type="ORF">J572_2864</name>
</gene>
<comment type="caution">
    <text evidence="1">The sequence shown here is derived from an EMBL/GenBank/DDBJ whole genome shotgun (WGS) entry which is preliminary data.</text>
</comment>
<reference evidence="1 2" key="1">
    <citation type="submission" date="2014-04" db="EMBL/GenBank/DDBJ databases">
        <title>Comparative genomics and transcriptomics to identify genetic mechanisms underlying the emergence of carbapenem resistant Acinetobacter baumannii (CRAb).</title>
        <authorList>
            <person name="Harris A.D."/>
            <person name="Johnson K.J."/>
            <person name="George J."/>
            <person name="Nadendla S."/>
            <person name="Daugherty S.C."/>
            <person name="Parankush S."/>
            <person name="Sadzewicz L."/>
            <person name="Tallon L."/>
            <person name="Sengamalay N."/>
            <person name="Hazen T.H."/>
            <person name="Rasko D.A."/>
        </authorList>
    </citation>
    <scope>NUCLEOTIDE SEQUENCE [LARGE SCALE GENOMIC DNA]</scope>
    <source>
        <strain evidence="1 2">1499986</strain>
    </source>
</reference>
<evidence type="ECO:0000313" key="2">
    <source>
        <dbReference type="Proteomes" id="UP000027309"/>
    </source>
</evidence>